<evidence type="ECO:0000313" key="1">
    <source>
        <dbReference type="EMBL" id="KAJ7713969.1"/>
    </source>
</evidence>
<organism evidence="1 2">
    <name type="scientific">Mycena maculata</name>
    <dbReference type="NCBI Taxonomy" id="230809"/>
    <lineage>
        <taxon>Eukaryota</taxon>
        <taxon>Fungi</taxon>
        <taxon>Dikarya</taxon>
        <taxon>Basidiomycota</taxon>
        <taxon>Agaricomycotina</taxon>
        <taxon>Agaricomycetes</taxon>
        <taxon>Agaricomycetidae</taxon>
        <taxon>Agaricales</taxon>
        <taxon>Marasmiineae</taxon>
        <taxon>Mycenaceae</taxon>
        <taxon>Mycena</taxon>
    </lineage>
</organism>
<protein>
    <submittedName>
        <fullName evidence="1">Uncharacterized protein</fullName>
    </submittedName>
</protein>
<dbReference type="AlphaFoldDB" id="A0AAD7H7P9"/>
<sequence>MNSLKTHIAGLTDAQDKGLKQEALHMHGQPDTPLLRAWLDHYDAPSRGTVDPPRNTHDRKRAELIARVVAKKARVNPLLDLRRHTIERSARTWPRPPCHPHHCKNLVNKENIRREEIRAGEEKKKRAQREEQVAVKARVDYLMVLRARAVGGRRKYL</sequence>
<dbReference type="Proteomes" id="UP001215280">
    <property type="component" value="Unassembled WGS sequence"/>
</dbReference>
<proteinExistence type="predicted"/>
<reference evidence="1" key="1">
    <citation type="submission" date="2023-03" db="EMBL/GenBank/DDBJ databases">
        <title>Massive genome expansion in bonnet fungi (Mycena s.s.) driven by repeated elements and novel gene families across ecological guilds.</title>
        <authorList>
            <consortium name="Lawrence Berkeley National Laboratory"/>
            <person name="Harder C.B."/>
            <person name="Miyauchi S."/>
            <person name="Viragh M."/>
            <person name="Kuo A."/>
            <person name="Thoen E."/>
            <person name="Andreopoulos B."/>
            <person name="Lu D."/>
            <person name="Skrede I."/>
            <person name="Drula E."/>
            <person name="Henrissat B."/>
            <person name="Morin E."/>
            <person name="Kohler A."/>
            <person name="Barry K."/>
            <person name="LaButti K."/>
            <person name="Morin E."/>
            <person name="Salamov A."/>
            <person name="Lipzen A."/>
            <person name="Mereny Z."/>
            <person name="Hegedus B."/>
            <person name="Baldrian P."/>
            <person name="Stursova M."/>
            <person name="Weitz H."/>
            <person name="Taylor A."/>
            <person name="Grigoriev I.V."/>
            <person name="Nagy L.G."/>
            <person name="Martin F."/>
            <person name="Kauserud H."/>
        </authorList>
    </citation>
    <scope>NUCLEOTIDE SEQUENCE</scope>
    <source>
        <strain evidence="1">CBHHK188m</strain>
    </source>
</reference>
<dbReference type="EMBL" id="JARJLG010000380">
    <property type="protein sequence ID" value="KAJ7713969.1"/>
    <property type="molecule type" value="Genomic_DNA"/>
</dbReference>
<evidence type="ECO:0000313" key="2">
    <source>
        <dbReference type="Proteomes" id="UP001215280"/>
    </source>
</evidence>
<comment type="caution">
    <text evidence="1">The sequence shown here is derived from an EMBL/GenBank/DDBJ whole genome shotgun (WGS) entry which is preliminary data.</text>
</comment>
<gene>
    <name evidence="1" type="ORF">DFH07DRAFT_974594</name>
</gene>
<accession>A0AAD7H7P9</accession>
<name>A0AAD7H7P9_9AGAR</name>
<keyword evidence="2" id="KW-1185">Reference proteome</keyword>